<evidence type="ECO:0000313" key="5">
    <source>
        <dbReference type="Proteomes" id="UP000828390"/>
    </source>
</evidence>
<evidence type="ECO:0000256" key="2">
    <source>
        <dbReference type="SAM" id="MobiDB-lite"/>
    </source>
</evidence>
<evidence type="ECO:0000313" key="4">
    <source>
        <dbReference type="EMBL" id="KAH3826869.1"/>
    </source>
</evidence>
<feature type="domain" description="Mab-21-like nucleotidyltransferase" evidence="3">
    <location>
        <begin position="114"/>
        <end position="262"/>
    </location>
</feature>
<dbReference type="Gene3D" id="3.30.460.90">
    <property type="match status" value="1"/>
</dbReference>
<accession>A0A9D4H047</accession>
<dbReference type="PANTHER" id="PTHR10656:SF42">
    <property type="entry name" value="CYCLIC GMP-AMP SYNTHASE-LIKE PROTEIN-RELATED"/>
    <property type="match status" value="1"/>
</dbReference>
<comment type="similarity">
    <text evidence="1">Belongs to the mab-21 family.</text>
</comment>
<reference evidence="4" key="1">
    <citation type="journal article" date="2019" name="bioRxiv">
        <title>The Genome of the Zebra Mussel, Dreissena polymorpha: A Resource for Invasive Species Research.</title>
        <authorList>
            <person name="McCartney M.A."/>
            <person name="Auch B."/>
            <person name="Kono T."/>
            <person name="Mallez S."/>
            <person name="Zhang Y."/>
            <person name="Obille A."/>
            <person name="Becker A."/>
            <person name="Abrahante J.E."/>
            <person name="Garbe J."/>
            <person name="Badalamenti J.P."/>
            <person name="Herman A."/>
            <person name="Mangelson H."/>
            <person name="Liachko I."/>
            <person name="Sullivan S."/>
            <person name="Sone E.D."/>
            <person name="Koren S."/>
            <person name="Silverstein K.A.T."/>
            <person name="Beckman K.B."/>
            <person name="Gohl D.M."/>
        </authorList>
    </citation>
    <scope>NUCLEOTIDE SEQUENCE</scope>
    <source>
        <strain evidence="4">Duluth1</strain>
        <tissue evidence="4">Whole animal</tissue>
    </source>
</reference>
<protein>
    <recommendedName>
        <fullName evidence="3">Mab-21-like nucleotidyltransferase domain-containing protein</fullName>
    </recommendedName>
</protein>
<dbReference type="PANTHER" id="PTHR10656">
    <property type="entry name" value="CELL FATE DETERMINING PROTEIN MAB21-RELATED"/>
    <property type="match status" value="1"/>
</dbReference>
<reference evidence="4" key="2">
    <citation type="submission" date="2020-11" db="EMBL/GenBank/DDBJ databases">
        <authorList>
            <person name="McCartney M.A."/>
            <person name="Auch B."/>
            <person name="Kono T."/>
            <person name="Mallez S."/>
            <person name="Becker A."/>
            <person name="Gohl D.M."/>
            <person name="Silverstein K.A.T."/>
            <person name="Koren S."/>
            <person name="Bechman K.B."/>
            <person name="Herman A."/>
            <person name="Abrahante J.E."/>
            <person name="Garbe J."/>
        </authorList>
    </citation>
    <scope>NUCLEOTIDE SEQUENCE</scope>
    <source>
        <strain evidence="4">Duluth1</strain>
        <tissue evidence="4">Whole animal</tissue>
    </source>
</reference>
<dbReference type="Proteomes" id="UP000828390">
    <property type="component" value="Unassembled WGS sequence"/>
</dbReference>
<dbReference type="EMBL" id="JAIWYP010000005">
    <property type="protein sequence ID" value="KAH3826869.1"/>
    <property type="molecule type" value="Genomic_DNA"/>
</dbReference>
<feature type="compositionally biased region" description="Acidic residues" evidence="2">
    <location>
        <begin position="399"/>
        <end position="408"/>
    </location>
</feature>
<proteinExistence type="inferred from homology"/>
<evidence type="ECO:0000256" key="1">
    <source>
        <dbReference type="ARBA" id="ARBA00008307"/>
    </source>
</evidence>
<gene>
    <name evidence="4" type="ORF">DPMN_128795</name>
</gene>
<name>A0A9D4H047_DREPO</name>
<organism evidence="4 5">
    <name type="scientific">Dreissena polymorpha</name>
    <name type="common">Zebra mussel</name>
    <name type="synonym">Mytilus polymorpha</name>
    <dbReference type="NCBI Taxonomy" id="45954"/>
    <lineage>
        <taxon>Eukaryota</taxon>
        <taxon>Metazoa</taxon>
        <taxon>Spiralia</taxon>
        <taxon>Lophotrochozoa</taxon>
        <taxon>Mollusca</taxon>
        <taxon>Bivalvia</taxon>
        <taxon>Autobranchia</taxon>
        <taxon>Heteroconchia</taxon>
        <taxon>Euheterodonta</taxon>
        <taxon>Imparidentia</taxon>
        <taxon>Neoheterodontei</taxon>
        <taxon>Myida</taxon>
        <taxon>Dreissenoidea</taxon>
        <taxon>Dreissenidae</taxon>
        <taxon>Dreissena</taxon>
    </lineage>
</organism>
<feature type="compositionally biased region" description="Low complexity" evidence="2">
    <location>
        <begin position="409"/>
        <end position="422"/>
    </location>
</feature>
<dbReference type="AlphaFoldDB" id="A0A9D4H047"/>
<comment type="caution">
    <text evidence="4">The sequence shown here is derived from an EMBL/GenBank/DDBJ whole genome shotgun (WGS) entry which is preliminary data.</text>
</comment>
<evidence type="ECO:0000259" key="3">
    <source>
        <dbReference type="Pfam" id="PF03281"/>
    </source>
</evidence>
<dbReference type="InterPro" id="IPR046903">
    <property type="entry name" value="Mab-21-like_nuc_Trfase"/>
</dbReference>
<dbReference type="Pfam" id="PF03281">
    <property type="entry name" value="Mab-21"/>
    <property type="match status" value="1"/>
</dbReference>
<dbReference type="OrthoDB" id="6146287at2759"/>
<sequence length="422" mass="48449">MDKFELLKHFALPDDSCSESVELQETENYGVHLSANVNSINAEFTRFSEDLLRLDDNKLNRVLEDIDIKHKVDEDDDKTNEIVTATETLVNGILQAAGEIDPRFKSKCIYSGSYYDGLKVGTADEFDFVARIEILSRKDALQARRSERKRGFVYLVVKDNSLLESFKEFIASPDDDPCLERNDVILDVSSFQDYFVDLILSAIRSIDIPENFILVDKGEDESKWRPFRHGPCATMYLSYKCQTTSDVVNLDIDIAPSIAYPEMYYQPPVLEILEPLKASNPFLSIVETICFATEAMVVPFYFDHTERIGDSQWRYRYSPTWRISHSSIEKAIFTLYEKDSVEKKVCRILKILKEIYLQGTLEVEMKSDSKRLKLQEPPSTRLDFCTVEEVTNVSREYECSTDTDDSSAEYDSSQDSQSSSEN</sequence>
<feature type="region of interest" description="Disordered" evidence="2">
    <location>
        <begin position="396"/>
        <end position="422"/>
    </location>
</feature>
<keyword evidence="5" id="KW-1185">Reference proteome</keyword>